<dbReference type="Proteomes" id="UP000053660">
    <property type="component" value="Unassembled WGS sequence"/>
</dbReference>
<gene>
    <name evidence="1" type="ORF">OESDEN_12544</name>
</gene>
<dbReference type="EMBL" id="KN557278">
    <property type="protein sequence ID" value="KHJ87674.1"/>
    <property type="molecule type" value="Genomic_DNA"/>
</dbReference>
<sequence>MDKHARMKELDYTGLKTLQFVAGLKIHHCENYVPFRDYASTIKRMDKDARMKELDYTGLKTLQFVAGLKIHHSEKSVSECFIV</sequence>
<accession>A0A0B1SRX2</accession>
<evidence type="ECO:0000313" key="2">
    <source>
        <dbReference type="Proteomes" id="UP000053660"/>
    </source>
</evidence>
<protein>
    <submittedName>
        <fullName evidence="1">Uncharacterized protein</fullName>
    </submittedName>
</protein>
<name>A0A0B1SRX2_OESDE</name>
<proteinExistence type="predicted"/>
<organism evidence="1 2">
    <name type="scientific">Oesophagostomum dentatum</name>
    <name type="common">Nodular worm</name>
    <dbReference type="NCBI Taxonomy" id="61180"/>
    <lineage>
        <taxon>Eukaryota</taxon>
        <taxon>Metazoa</taxon>
        <taxon>Ecdysozoa</taxon>
        <taxon>Nematoda</taxon>
        <taxon>Chromadorea</taxon>
        <taxon>Rhabditida</taxon>
        <taxon>Rhabditina</taxon>
        <taxon>Rhabditomorpha</taxon>
        <taxon>Strongyloidea</taxon>
        <taxon>Strongylidae</taxon>
        <taxon>Oesophagostomum</taxon>
    </lineage>
</organism>
<keyword evidence="2" id="KW-1185">Reference proteome</keyword>
<dbReference type="AlphaFoldDB" id="A0A0B1SRX2"/>
<evidence type="ECO:0000313" key="1">
    <source>
        <dbReference type="EMBL" id="KHJ87674.1"/>
    </source>
</evidence>
<reference evidence="1 2" key="1">
    <citation type="submission" date="2014-03" db="EMBL/GenBank/DDBJ databases">
        <title>Draft genome of the hookworm Oesophagostomum dentatum.</title>
        <authorList>
            <person name="Mitreva M."/>
        </authorList>
    </citation>
    <scope>NUCLEOTIDE SEQUENCE [LARGE SCALE GENOMIC DNA]</scope>
    <source>
        <strain evidence="1 2">OD-Hann</strain>
    </source>
</reference>